<protein>
    <submittedName>
        <fullName evidence="1">Conjugal transfer protein</fullName>
    </submittedName>
</protein>
<sequence length="54" mass="6581">MNDIFKNMQTKVGCAYISDLPSYKRRVWHEMKRLNPADYEERQLEDFSKYVFGM</sequence>
<comment type="caution">
    <text evidence="1">The sequence shown here is derived from an EMBL/GenBank/DDBJ whole genome shotgun (WGS) entry which is preliminary data.</text>
</comment>
<evidence type="ECO:0000313" key="1">
    <source>
        <dbReference type="EMBL" id="MDB8688923.1"/>
    </source>
</evidence>
<reference evidence="1" key="1">
    <citation type="submission" date="2023-01" db="EMBL/GenBank/DDBJ databases">
        <title>Human gut microbiome strain richness.</title>
        <authorList>
            <person name="Chen-Liaw A."/>
        </authorList>
    </citation>
    <scope>NUCLEOTIDE SEQUENCE</scope>
    <source>
        <strain evidence="1">RTP21484st1_H11_RTP21484_190118</strain>
    </source>
</reference>
<accession>A0AAW6DLW1</accession>
<evidence type="ECO:0000313" key="2">
    <source>
        <dbReference type="Proteomes" id="UP001212160"/>
    </source>
</evidence>
<gene>
    <name evidence="1" type="ORF">PNW85_20250</name>
</gene>
<name>A0AAW6DLW1_MEDGN</name>
<dbReference type="EMBL" id="JAQMLA010000159">
    <property type="protein sequence ID" value="MDB8688923.1"/>
    <property type="molecule type" value="Genomic_DNA"/>
</dbReference>
<feature type="non-terminal residue" evidence="1">
    <location>
        <position position="54"/>
    </location>
</feature>
<dbReference type="AlphaFoldDB" id="A0AAW6DLW1"/>
<dbReference type="Proteomes" id="UP001212160">
    <property type="component" value="Unassembled WGS sequence"/>
</dbReference>
<proteinExistence type="predicted"/>
<organism evidence="1 2">
    <name type="scientific">Mediterraneibacter gnavus</name>
    <name type="common">Ruminococcus gnavus</name>
    <dbReference type="NCBI Taxonomy" id="33038"/>
    <lineage>
        <taxon>Bacteria</taxon>
        <taxon>Bacillati</taxon>
        <taxon>Bacillota</taxon>
        <taxon>Clostridia</taxon>
        <taxon>Lachnospirales</taxon>
        <taxon>Lachnospiraceae</taxon>
        <taxon>Mediterraneibacter</taxon>
    </lineage>
</organism>